<accession>A0A8J3I4W4</accession>
<reference evidence="1" key="1">
    <citation type="submission" date="2020-10" db="EMBL/GenBank/DDBJ databases">
        <title>Taxonomic study of unclassified bacteria belonging to the class Ktedonobacteria.</title>
        <authorList>
            <person name="Yabe S."/>
            <person name="Wang C.M."/>
            <person name="Zheng Y."/>
            <person name="Sakai Y."/>
            <person name="Cavaletti L."/>
            <person name="Monciardini P."/>
            <person name="Donadio S."/>
        </authorList>
    </citation>
    <scope>NUCLEOTIDE SEQUENCE</scope>
    <source>
        <strain evidence="1">SOSP1-1</strain>
    </source>
</reference>
<gene>
    <name evidence="1" type="ORF">KSX_41560</name>
</gene>
<comment type="caution">
    <text evidence="1">The sequence shown here is derived from an EMBL/GenBank/DDBJ whole genome shotgun (WGS) entry which is preliminary data.</text>
</comment>
<organism evidence="1 2">
    <name type="scientific">Ktedonospora formicarum</name>
    <dbReference type="NCBI Taxonomy" id="2778364"/>
    <lineage>
        <taxon>Bacteria</taxon>
        <taxon>Bacillati</taxon>
        <taxon>Chloroflexota</taxon>
        <taxon>Ktedonobacteria</taxon>
        <taxon>Ktedonobacterales</taxon>
        <taxon>Ktedonobacteraceae</taxon>
        <taxon>Ktedonospora</taxon>
    </lineage>
</organism>
<dbReference type="AlphaFoldDB" id="A0A8J3I4W4"/>
<protein>
    <submittedName>
        <fullName evidence="1">Uncharacterized protein</fullName>
    </submittedName>
</protein>
<evidence type="ECO:0000313" key="2">
    <source>
        <dbReference type="Proteomes" id="UP000612362"/>
    </source>
</evidence>
<dbReference type="Proteomes" id="UP000612362">
    <property type="component" value="Unassembled WGS sequence"/>
</dbReference>
<sequence>MQCAGIHHDLDQSLVVAGMSRVIRIGLTLVGDPGDNELNETYCWLKAKALWKVIV</sequence>
<proteinExistence type="predicted"/>
<name>A0A8J3I4W4_9CHLR</name>
<keyword evidence="2" id="KW-1185">Reference proteome</keyword>
<evidence type="ECO:0000313" key="1">
    <source>
        <dbReference type="EMBL" id="GHO45993.1"/>
    </source>
</evidence>
<dbReference type="EMBL" id="BNJF01000002">
    <property type="protein sequence ID" value="GHO45993.1"/>
    <property type="molecule type" value="Genomic_DNA"/>
</dbReference>